<accession>A0ABW1QYN0</accession>
<dbReference type="EMBL" id="JBHSQI010000005">
    <property type="protein sequence ID" value="MFC6154092.1"/>
    <property type="molecule type" value="Genomic_DNA"/>
</dbReference>
<sequence>MTADASPADVPTAPEPDERTWTVVHGWVHPFGDDVVNLPALTAWLRGRAIAAVSATAPGPGDAATLALLVSDDADALVAVQGVDGPEPSLELQAFAEQVVEAFDVSITVEHAWASSRDDEDGEEAEETVEESDATAEDVDEEDEGWVLEHPLVIVTRHAESMLPVLARDLDAKLTATHADGWTIALAERDFVFLEHHSWLRSDLPAAAIGRSGERRYVAVMAEPGQPQEFGLVRYDDLIPVLDPIGLDPDLADALLNPHLAMGSAVRLLCETKPFRAIDPYELAAVVQSPMDDRWSSRVLATLGLPLEAAEYAEERLALPEDAAVIEARGIVGAMGEMISRYYDAPAHEVRGRTFYGKGYAAATKSPVRVGVTVAAEALATVAALKAATSARGWKAKAWRTLAGLLITDVATHAVLAPKKFRQP</sequence>
<gene>
    <name evidence="2" type="ORF">ACFPWU_10535</name>
</gene>
<protein>
    <submittedName>
        <fullName evidence="2">Uncharacterized protein</fullName>
    </submittedName>
</protein>
<evidence type="ECO:0000313" key="3">
    <source>
        <dbReference type="Proteomes" id="UP001596098"/>
    </source>
</evidence>
<evidence type="ECO:0000256" key="1">
    <source>
        <dbReference type="SAM" id="MobiDB-lite"/>
    </source>
</evidence>
<keyword evidence="3" id="KW-1185">Reference proteome</keyword>
<dbReference type="Proteomes" id="UP001596098">
    <property type="component" value="Unassembled WGS sequence"/>
</dbReference>
<feature type="compositionally biased region" description="Acidic residues" evidence="1">
    <location>
        <begin position="118"/>
        <end position="142"/>
    </location>
</feature>
<proteinExistence type="predicted"/>
<evidence type="ECO:0000313" key="2">
    <source>
        <dbReference type="EMBL" id="MFC6154092.1"/>
    </source>
</evidence>
<name>A0ABW1QYN0_9ACTN</name>
<feature type="region of interest" description="Disordered" evidence="1">
    <location>
        <begin position="113"/>
        <end position="142"/>
    </location>
</feature>
<dbReference type="RefSeq" id="WP_128221706.1">
    <property type="nucleotide sequence ID" value="NZ_CP034929.1"/>
</dbReference>
<reference evidence="3" key="1">
    <citation type="journal article" date="2019" name="Int. J. Syst. Evol. Microbiol.">
        <title>The Global Catalogue of Microorganisms (GCM) 10K type strain sequencing project: providing services to taxonomists for standard genome sequencing and annotation.</title>
        <authorList>
            <consortium name="The Broad Institute Genomics Platform"/>
            <consortium name="The Broad Institute Genome Sequencing Center for Infectious Disease"/>
            <person name="Wu L."/>
            <person name="Ma J."/>
        </authorList>
    </citation>
    <scope>NUCLEOTIDE SEQUENCE [LARGE SCALE GENOMIC DNA]</scope>
    <source>
        <strain evidence="3">DFY28</strain>
    </source>
</reference>
<comment type="caution">
    <text evidence="2">The sequence shown here is derived from an EMBL/GenBank/DDBJ whole genome shotgun (WGS) entry which is preliminary data.</text>
</comment>
<organism evidence="2 3">
    <name type="scientific">Nocardioides yefusunii</name>
    <dbReference type="NCBI Taxonomy" id="2500546"/>
    <lineage>
        <taxon>Bacteria</taxon>
        <taxon>Bacillati</taxon>
        <taxon>Actinomycetota</taxon>
        <taxon>Actinomycetes</taxon>
        <taxon>Propionibacteriales</taxon>
        <taxon>Nocardioidaceae</taxon>
        <taxon>Nocardioides</taxon>
    </lineage>
</organism>